<dbReference type="InterPro" id="IPR001041">
    <property type="entry name" value="2Fe-2S_ferredoxin-type"/>
</dbReference>
<dbReference type="InterPro" id="IPR006058">
    <property type="entry name" value="2Fe2S_fd_BS"/>
</dbReference>
<accession>A0A8J3TCL4</accession>
<sequence length="169" mass="17855">MTDQVVVTVTVNGETVTEQVPARMHAADFLRHRLGFTGTHIGCEQGVCGMCTVLVNGEAVKACLMFAAQLDGCQVETVESLATNDRLNPLQQAFKDEHGLQCGFCTPGFLMTATALARCGRRLSEGEIREEIAGVLCRCTGYDGIVKAIARHLDEAAAAGAVPAGGTSR</sequence>
<dbReference type="EMBL" id="BOON01000028">
    <property type="protein sequence ID" value="GII23417.1"/>
    <property type="molecule type" value="Genomic_DNA"/>
</dbReference>
<dbReference type="InterPro" id="IPR012675">
    <property type="entry name" value="Beta-grasp_dom_sf"/>
</dbReference>
<feature type="domain" description="2Fe-2S ferredoxin-type" evidence="7">
    <location>
        <begin position="5"/>
        <end position="81"/>
    </location>
</feature>
<dbReference type="Proteomes" id="UP000599074">
    <property type="component" value="Unassembled WGS sequence"/>
</dbReference>
<dbReference type="Gene3D" id="1.10.150.120">
    <property type="entry name" value="[2Fe-2S]-binding domain"/>
    <property type="match status" value="1"/>
</dbReference>
<protein>
    <submittedName>
        <fullName evidence="8">(2Fe-2S)-binding protein</fullName>
    </submittedName>
</protein>
<dbReference type="PANTHER" id="PTHR44379">
    <property type="entry name" value="OXIDOREDUCTASE WITH IRON-SULFUR SUBUNIT"/>
    <property type="match status" value="1"/>
</dbReference>
<name>A0A8J3TCL4_9ACTN</name>
<organism evidence="8 9">
    <name type="scientific">Planosporangium mesophilum</name>
    <dbReference type="NCBI Taxonomy" id="689768"/>
    <lineage>
        <taxon>Bacteria</taxon>
        <taxon>Bacillati</taxon>
        <taxon>Actinomycetota</taxon>
        <taxon>Actinomycetes</taxon>
        <taxon>Micromonosporales</taxon>
        <taxon>Micromonosporaceae</taxon>
        <taxon>Planosporangium</taxon>
    </lineage>
</organism>
<dbReference type="Pfam" id="PF01799">
    <property type="entry name" value="Fer2_2"/>
    <property type="match status" value="1"/>
</dbReference>
<dbReference type="InterPro" id="IPR002888">
    <property type="entry name" value="2Fe-2S-bd"/>
</dbReference>
<dbReference type="InterPro" id="IPR051452">
    <property type="entry name" value="Diverse_Oxidoreductases"/>
</dbReference>
<evidence type="ECO:0000256" key="3">
    <source>
        <dbReference type="ARBA" id="ARBA00023002"/>
    </source>
</evidence>
<dbReference type="SUPFAM" id="SSF47741">
    <property type="entry name" value="CO dehydrogenase ISP C-domain like"/>
    <property type="match status" value="1"/>
</dbReference>
<dbReference type="InterPro" id="IPR036010">
    <property type="entry name" value="2Fe-2S_ferredoxin-like_sf"/>
</dbReference>
<dbReference type="RefSeq" id="WP_168115896.1">
    <property type="nucleotide sequence ID" value="NZ_BOON01000028.1"/>
</dbReference>
<evidence type="ECO:0000259" key="7">
    <source>
        <dbReference type="PROSITE" id="PS51085"/>
    </source>
</evidence>
<evidence type="ECO:0000313" key="8">
    <source>
        <dbReference type="EMBL" id="GII23417.1"/>
    </source>
</evidence>
<evidence type="ECO:0000256" key="5">
    <source>
        <dbReference type="ARBA" id="ARBA00023014"/>
    </source>
</evidence>
<comment type="caution">
    <text evidence="8">The sequence shown here is derived from an EMBL/GenBank/DDBJ whole genome shotgun (WGS) entry which is preliminary data.</text>
</comment>
<reference evidence="8" key="1">
    <citation type="submission" date="2021-01" db="EMBL/GenBank/DDBJ databases">
        <title>Whole genome shotgun sequence of Planosporangium mesophilum NBRC 109066.</title>
        <authorList>
            <person name="Komaki H."/>
            <person name="Tamura T."/>
        </authorList>
    </citation>
    <scope>NUCLEOTIDE SEQUENCE</scope>
    <source>
        <strain evidence="8">NBRC 109066</strain>
    </source>
</reference>
<dbReference type="PROSITE" id="PS00197">
    <property type="entry name" value="2FE2S_FER_1"/>
    <property type="match status" value="1"/>
</dbReference>
<dbReference type="InterPro" id="IPR036884">
    <property type="entry name" value="2Fe-2S-bd_dom_sf"/>
</dbReference>
<dbReference type="GO" id="GO:0016491">
    <property type="term" value="F:oxidoreductase activity"/>
    <property type="evidence" value="ECO:0007669"/>
    <property type="project" value="UniProtKB-KW"/>
</dbReference>
<dbReference type="PANTHER" id="PTHR44379:SF5">
    <property type="entry name" value="OXIDOREDUCTASE WITH IRON-SULFUR SUBUNIT"/>
    <property type="match status" value="1"/>
</dbReference>
<dbReference type="FunFam" id="3.10.20.30:FF:000020">
    <property type="entry name" value="Xanthine dehydrogenase iron-sulfur subunit"/>
    <property type="match status" value="1"/>
</dbReference>
<dbReference type="GO" id="GO:0051537">
    <property type="term" value="F:2 iron, 2 sulfur cluster binding"/>
    <property type="evidence" value="ECO:0007669"/>
    <property type="project" value="UniProtKB-KW"/>
</dbReference>
<dbReference type="GO" id="GO:0046872">
    <property type="term" value="F:metal ion binding"/>
    <property type="evidence" value="ECO:0007669"/>
    <property type="project" value="UniProtKB-KW"/>
</dbReference>
<keyword evidence="9" id="KW-1185">Reference proteome</keyword>
<keyword evidence="3" id="KW-0560">Oxidoreductase</keyword>
<dbReference type="PROSITE" id="PS51085">
    <property type="entry name" value="2FE2S_FER_2"/>
    <property type="match status" value="1"/>
</dbReference>
<dbReference type="Gene3D" id="3.10.20.30">
    <property type="match status" value="1"/>
</dbReference>
<keyword evidence="4" id="KW-0408">Iron</keyword>
<keyword evidence="1" id="KW-0001">2Fe-2S</keyword>
<evidence type="ECO:0000256" key="4">
    <source>
        <dbReference type="ARBA" id="ARBA00023004"/>
    </source>
</evidence>
<comment type="pathway">
    <text evidence="6">Alkaloid degradation; nicotine degradation.</text>
</comment>
<evidence type="ECO:0000313" key="9">
    <source>
        <dbReference type="Proteomes" id="UP000599074"/>
    </source>
</evidence>
<dbReference type="AlphaFoldDB" id="A0A8J3TCL4"/>
<dbReference type="Pfam" id="PF00111">
    <property type="entry name" value="Fer2"/>
    <property type="match status" value="1"/>
</dbReference>
<evidence type="ECO:0000256" key="1">
    <source>
        <dbReference type="ARBA" id="ARBA00022714"/>
    </source>
</evidence>
<gene>
    <name evidence="8" type="ORF">Pme01_30140</name>
</gene>
<dbReference type="SUPFAM" id="SSF54292">
    <property type="entry name" value="2Fe-2S ferredoxin-like"/>
    <property type="match status" value="1"/>
</dbReference>
<evidence type="ECO:0000256" key="6">
    <source>
        <dbReference type="ARBA" id="ARBA00060707"/>
    </source>
</evidence>
<evidence type="ECO:0000256" key="2">
    <source>
        <dbReference type="ARBA" id="ARBA00022723"/>
    </source>
</evidence>
<keyword evidence="2" id="KW-0479">Metal-binding</keyword>
<proteinExistence type="predicted"/>
<keyword evidence="5" id="KW-0411">Iron-sulfur</keyword>